<dbReference type="Proteomes" id="UP000325081">
    <property type="component" value="Unassembled WGS sequence"/>
</dbReference>
<gene>
    <name evidence="2" type="ORF">STAS_14749</name>
</gene>
<proteinExistence type="predicted"/>
<evidence type="ECO:0000313" key="3">
    <source>
        <dbReference type="Proteomes" id="UP000325081"/>
    </source>
</evidence>
<dbReference type="EMBL" id="BKCP01005461">
    <property type="protein sequence ID" value="GER38311.1"/>
    <property type="molecule type" value="Genomic_DNA"/>
</dbReference>
<reference evidence="3" key="1">
    <citation type="journal article" date="2019" name="Curr. Biol.">
        <title>Genome Sequence of Striga asiatica Provides Insight into the Evolution of Plant Parasitism.</title>
        <authorList>
            <person name="Yoshida S."/>
            <person name="Kim S."/>
            <person name="Wafula E.K."/>
            <person name="Tanskanen J."/>
            <person name="Kim Y.M."/>
            <person name="Honaas L."/>
            <person name="Yang Z."/>
            <person name="Spallek T."/>
            <person name="Conn C.E."/>
            <person name="Ichihashi Y."/>
            <person name="Cheong K."/>
            <person name="Cui S."/>
            <person name="Der J.P."/>
            <person name="Gundlach H."/>
            <person name="Jiao Y."/>
            <person name="Hori C."/>
            <person name="Ishida J.K."/>
            <person name="Kasahara H."/>
            <person name="Kiba T."/>
            <person name="Kim M.S."/>
            <person name="Koo N."/>
            <person name="Laohavisit A."/>
            <person name="Lee Y.H."/>
            <person name="Lumba S."/>
            <person name="McCourt P."/>
            <person name="Mortimer J.C."/>
            <person name="Mutuku J.M."/>
            <person name="Nomura T."/>
            <person name="Sasaki-Sekimoto Y."/>
            <person name="Seto Y."/>
            <person name="Wang Y."/>
            <person name="Wakatake T."/>
            <person name="Sakakibara H."/>
            <person name="Demura T."/>
            <person name="Yamaguchi S."/>
            <person name="Yoneyama K."/>
            <person name="Manabe R.I."/>
            <person name="Nelson D.C."/>
            <person name="Schulman A.H."/>
            <person name="Timko M.P."/>
            <person name="dePamphilis C.W."/>
            <person name="Choi D."/>
            <person name="Shirasu K."/>
        </authorList>
    </citation>
    <scope>NUCLEOTIDE SEQUENCE [LARGE SCALE GENOMIC DNA]</scope>
    <source>
        <strain evidence="3">cv. UVA1</strain>
    </source>
</reference>
<dbReference type="AlphaFoldDB" id="A0A5A7Q0B0"/>
<protein>
    <submittedName>
        <fullName evidence="2">SMAD/FHA domain-containing protein</fullName>
    </submittedName>
</protein>
<accession>A0A5A7Q0B0</accession>
<evidence type="ECO:0000313" key="2">
    <source>
        <dbReference type="EMBL" id="GER38311.1"/>
    </source>
</evidence>
<feature type="compositionally biased region" description="Low complexity" evidence="1">
    <location>
        <begin position="136"/>
        <end position="160"/>
    </location>
</feature>
<sequence>MDFKLRLRRRRRNKAVFQGLVNTKKSTPSYYITGLPRKWIMDVRAAGKKSRSNKPDRRQASVDVAPLPGFEAASQLGYPTPFENHIGVERARSRHRRSRERVFLDHPAARISVYFLWHVEDVGGILRPKGWCSPTSSPLSLHPSYNNSRTGTTNTRVGTRAAPCHEEESQQTTVGAKRRGRRSERQEE</sequence>
<comment type="caution">
    <text evidence="2">The sequence shown here is derived from an EMBL/GenBank/DDBJ whole genome shotgun (WGS) entry which is preliminary data.</text>
</comment>
<keyword evidence="3" id="KW-1185">Reference proteome</keyword>
<feature type="region of interest" description="Disordered" evidence="1">
    <location>
        <begin position="136"/>
        <end position="188"/>
    </location>
</feature>
<evidence type="ECO:0000256" key="1">
    <source>
        <dbReference type="SAM" id="MobiDB-lite"/>
    </source>
</evidence>
<name>A0A5A7Q0B0_STRAF</name>
<organism evidence="2 3">
    <name type="scientific">Striga asiatica</name>
    <name type="common">Asiatic witchweed</name>
    <name type="synonym">Buchnera asiatica</name>
    <dbReference type="NCBI Taxonomy" id="4170"/>
    <lineage>
        <taxon>Eukaryota</taxon>
        <taxon>Viridiplantae</taxon>
        <taxon>Streptophyta</taxon>
        <taxon>Embryophyta</taxon>
        <taxon>Tracheophyta</taxon>
        <taxon>Spermatophyta</taxon>
        <taxon>Magnoliopsida</taxon>
        <taxon>eudicotyledons</taxon>
        <taxon>Gunneridae</taxon>
        <taxon>Pentapetalae</taxon>
        <taxon>asterids</taxon>
        <taxon>lamiids</taxon>
        <taxon>Lamiales</taxon>
        <taxon>Orobanchaceae</taxon>
        <taxon>Buchnereae</taxon>
        <taxon>Striga</taxon>
    </lineage>
</organism>